<reference evidence="3" key="1">
    <citation type="journal article" date="2019" name="Int. J. Syst. Evol. Microbiol.">
        <title>The Global Catalogue of Microorganisms (GCM) 10K type strain sequencing project: providing services to taxonomists for standard genome sequencing and annotation.</title>
        <authorList>
            <consortium name="The Broad Institute Genomics Platform"/>
            <consortium name="The Broad Institute Genome Sequencing Center for Infectious Disease"/>
            <person name="Wu L."/>
            <person name="Ma J."/>
        </authorList>
    </citation>
    <scope>NUCLEOTIDE SEQUENCE [LARGE SCALE GENOMIC DNA]</scope>
    <source>
        <strain evidence="3">JCM 17555</strain>
    </source>
</reference>
<comment type="caution">
    <text evidence="2">The sequence shown here is derived from an EMBL/GenBank/DDBJ whole genome shotgun (WGS) entry which is preliminary data.</text>
</comment>
<keyword evidence="2" id="KW-0067">ATP-binding</keyword>
<accession>A0ABP7NHY4</accession>
<dbReference type="GO" id="GO:0005524">
    <property type="term" value="F:ATP binding"/>
    <property type="evidence" value="ECO:0007669"/>
    <property type="project" value="UniProtKB-KW"/>
</dbReference>
<name>A0ABP7NHY4_9GAMM</name>
<keyword evidence="3" id="KW-1185">Reference proteome</keyword>
<dbReference type="RefSeq" id="WP_344802655.1">
    <property type="nucleotide sequence ID" value="NZ_BAABBO010000001.1"/>
</dbReference>
<dbReference type="Gene3D" id="3.40.50.300">
    <property type="entry name" value="P-loop containing nucleotide triphosphate hydrolases"/>
    <property type="match status" value="1"/>
</dbReference>
<dbReference type="PANTHER" id="PTHR24220">
    <property type="entry name" value="IMPORT ATP-BINDING PROTEIN"/>
    <property type="match status" value="1"/>
</dbReference>
<dbReference type="Proteomes" id="UP001501337">
    <property type="component" value="Unassembled WGS sequence"/>
</dbReference>
<dbReference type="InterPro" id="IPR015854">
    <property type="entry name" value="ABC_transpr_LolD-like"/>
</dbReference>
<sequence>MLELRGVQVGAGSTPLFEGLDCQFDAGLITSIRKGGVLDGSSTLLKCCAGILPVQGGEISWKTQSVHQMPVDCRFQAISYCFEAGGLVSLFTVYNNIAIPLRYHGICDEDEVEERVQRAMTQLGIAHLTHAEPHELNDVQQRLVNLARAFAIDADVLLIDELQTGMSQVMYSKVVAQLQAQAARNKTVVMVTTSGDEDGFADRHLLIKDRTVVERT</sequence>
<evidence type="ECO:0000313" key="2">
    <source>
        <dbReference type="EMBL" id="GAA3947581.1"/>
    </source>
</evidence>
<feature type="domain" description="ABC transporter" evidence="1">
    <location>
        <begin position="2"/>
        <end position="213"/>
    </location>
</feature>
<gene>
    <name evidence="2" type="ORF">GCM10022278_03490</name>
</gene>
<dbReference type="EMBL" id="BAABBO010000001">
    <property type="protein sequence ID" value="GAA3947581.1"/>
    <property type="molecule type" value="Genomic_DNA"/>
</dbReference>
<dbReference type="Pfam" id="PF00005">
    <property type="entry name" value="ABC_tran"/>
    <property type="match status" value="1"/>
</dbReference>
<dbReference type="SUPFAM" id="SSF52540">
    <property type="entry name" value="P-loop containing nucleoside triphosphate hydrolases"/>
    <property type="match status" value="1"/>
</dbReference>
<organism evidence="2 3">
    <name type="scientific">Allohahella marinimesophila</name>
    <dbReference type="NCBI Taxonomy" id="1054972"/>
    <lineage>
        <taxon>Bacteria</taxon>
        <taxon>Pseudomonadati</taxon>
        <taxon>Pseudomonadota</taxon>
        <taxon>Gammaproteobacteria</taxon>
        <taxon>Oceanospirillales</taxon>
        <taxon>Hahellaceae</taxon>
        <taxon>Allohahella</taxon>
    </lineage>
</organism>
<keyword evidence="2" id="KW-0547">Nucleotide-binding</keyword>
<proteinExistence type="predicted"/>
<evidence type="ECO:0000259" key="1">
    <source>
        <dbReference type="PROSITE" id="PS50893"/>
    </source>
</evidence>
<protein>
    <submittedName>
        <fullName evidence="2">ABC transporter ATP-binding protein</fullName>
    </submittedName>
</protein>
<dbReference type="PROSITE" id="PS50893">
    <property type="entry name" value="ABC_TRANSPORTER_2"/>
    <property type="match status" value="1"/>
</dbReference>
<dbReference type="InterPro" id="IPR003439">
    <property type="entry name" value="ABC_transporter-like_ATP-bd"/>
</dbReference>
<dbReference type="InterPro" id="IPR027417">
    <property type="entry name" value="P-loop_NTPase"/>
</dbReference>
<evidence type="ECO:0000313" key="3">
    <source>
        <dbReference type="Proteomes" id="UP001501337"/>
    </source>
</evidence>